<accession>A0ABX1RSY4</accession>
<keyword evidence="3" id="KW-1185">Reference proteome</keyword>
<evidence type="ECO:0008006" key="4">
    <source>
        <dbReference type="Google" id="ProtNLM"/>
    </source>
</evidence>
<dbReference type="EMBL" id="JABBHF010000002">
    <property type="protein sequence ID" value="NMH86656.1"/>
    <property type="molecule type" value="Genomic_DNA"/>
</dbReference>
<gene>
    <name evidence="2" type="ORF">HHX25_04015</name>
</gene>
<evidence type="ECO:0000313" key="3">
    <source>
        <dbReference type="Proteomes" id="UP000746690"/>
    </source>
</evidence>
<dbReference type="Pfam" id="PF12869">
    <property type="entry name" value="tRNA_anti-like"/>
    <property type="match status" value="1"/>
</dbReference>
<feature type="transmembrane region" description="Helical" evidence="1">
    <location>
        <begin position="9"/>
        <end position="29"/>
    </location>
</feature>
<protein>
    <recommendedName>
        <fullName evidence="4">tRNA_anti-like</fullName>
    </recommendedName>
</protein>
<reference evidence="2 3" key="1">
    <citation type="submission" date="2020-04" db="EMBL/GenBank/DDBJ databases">
        <title>A Flavivirga sp. nov.</title>
        <authorList>
            <person name="Sun X."/>
        </authorList>
    </citation>
    <scope>NUCLEOTIDE SEQUENCE [LARGE SCALE GENOMIC DNA]</scope>
    <source>
        <strain evidence="2 3">Y03</strain>
    </source>
</reference>
<keyword evidence="1" id="KW-1133">Transmembrane helix</keyword>
<name>A0ABX1RSY4_9FLAO</name>
<keyword evidence="1" id="KW-0812">Transmembrane</keyword>
<keyword evidence="1" id="KW-0472">Membrane</keyword>
<dbReference type="RefSeq" id="WP_169670384.1">
    <property type="nucleotide sequence ID" value="NZ_JABBHF010000002.1"/>
</dbReference>
<comment type="caution">
    <text evidence="2">The sequence shown here is derived from an EMBL/GenBank/DDBJ whole genome shotgun (WGS) entry which is preliminary data.</text>
</comment>
<evidence type="ECO:0000256" key="1">
    <source>
        <dbReference type="SAM" id="Phobius"/>
    </source>
</evidence>
<dbReference type="InterPro" id="IPR024422">
    <property type="entry name" value="Protein_unknown_function_OB"/>
</dbReference>
<proteinExistence type="predicted"/>
<organism evidence="2 3">
    <name type="scientific">Flavivirga algicola</name>
    <dbReference type="NCBI Taxonomy" id="2729136"/>
    <lineage>
        <taxon>Bacteria</taxon>
        <taxon>Pseudomonadati</taxon>
        <taxon>Bacteroidota</taxon>
        <taxon>Flavobacteriia</taxon>
        <taxon>Flavobacteriales</taxon>
        <taxon>Flavobacteriaceae</taxon>
        <taxon>Flavivirga</taxon>
    </lineage>
</organism>
<evidence type="ECO:0000313" key="2">
    <source>
        <dbReference type="EMBL" id="NMH86656.1"/>
    </source>
</evidence>
<sequence>MGKNRKTRISIIALIIVVLIVIIGYNYIYQDHRNIEKEKATFSLSADEISAEFSKDPDTAEKKYLNKTVEIYGTITELNPMDMTLNNNVYGAFNISLTATTSYHINSKIKIKGRCIGYDDLLEQVKLDQCTISD</sequence>
<dbReference type="Proteomes" id="UP000746690">
    <property type="component" value="Unassembled WGS sequence"/>
</dbReference>